<dbReference type="AlphaFoldDB" id="A0ABD3FJT5"/>
<dbReference type="Gene3D" id="1.25.40.20">
    <property type="entry name" value="Ankyrin repeat-containing domain"/>
    <property type="match status" value="1"/>
</dbReference>
<evidence type="ECO:0000313" key="1">
    <source>
        <dbReference type="EMBL" id="KAL3665830.1"/>
    </source>
</evidence>
<gene>
    <name evidence="1" type="ORF">V7S43_009256</name>
</gene>
<sequence>MDNAVTGAAGNGHLDVVKWLCIHTTVKSTKTAMVYAASGGHLPVVKWLHENIQHEDFQTEVMDEAARWGNLSILKWLQTNRPNERWSTVGIDNAARGGHLHILRWLLDHKLLYKDCLMPMLAKKLALKGNYFDALLFVHYEYKD</sequence>
<protein>
    <recommendedName>
        <fullName evidence="3">Ankyrin repeat-containing domain</fullName>
    </recommendedName>
</protein>
<evidence type="ECO:0000313" key="2">
    <source>
        <dbReference type="Proteomes" id="UP001632037"/>
    </source>
</evidence>
<keyword evidence="2" id="KW-1185">Reference proteome</keyword>
<dbReference type="EMBL" id="JBIMZQ010000019">
    <property type="protein sequence ID" value="KAL3665830.1"/>
    <property type="molecule type" value="Genomic_DNA"/>
</dbReference>
<dbReference type="PANTHER" id="PTHR46586">
    <property type="entry name" value="ANKYRIN REPEAT-CONTAINING PROTEIN"/>
    <property type="match status" value="1"/>
</dbReference>
<accession>A0ABD3FJT5</accession>
<dbReference type="InterPro" id="IPR002110">
    <property type="entry name" value="Ankyrin_rpt"/>
</dbReference>
<evidence type="ECO:0008006" key="3">
    <source>
        <dbReference type="Google" id="ProtNLM"/>
    </source>
</evidence>
<dbReference type="PANTHER" id="PTHR46586:SF3">
    <property type="entry name" value="ANKYRIN REPEAT-CONTAINING PROTEIN"/>
    <property type="match status" value="1"/>
</dbReference>
<dbReference type="SUPFAM" id="SSF140860">
    <property type="entry name" value="Pseudo ankyrin repeat-like"/>
    <property type="match status" value="1"/>
</dbReference>
<name>A0ABD3FJT5_9STRA</name>
<dbReference type="InterPro" id="IPR052050">
    <property type="entry name" value="SecEffector_AnkRepeat"/>
</dbReference>
<organism evidence="1 2">
    <name type="scientific">Phytophthora oleae</name>
    <dbReference type="NCBI Taxonomy" id="2107226"/>
    <lineage>
        <taxon>Eukaryota</taxon>
        <taxon>Sar</taxon>
        <taxon>Stramenopiles</taxon>
        <taxon>Oomycota</taxon>
        <taxon>Peronosporomycetes</taxon>
        <taxon>Peronosporales</taxon>
        <taxon>Peronosporaceae</taxon>
        <taxon>Phytophthora</taxon>
    </lineage>
</organism>
<proteinExistence type="predicted"/>
<reference evidence="1 2" key="1">
    <citation type="submission" date="2024-09" db="EMBL/GenBank/DDBJ databases">
        <title>Genome sequencing and assembly of Phytophthora oleae, isolate VK10A, causative agent of rot of olive drupes.</title>
        <authorList>
            <person name="Conti Taguali S."/>
            <person name="Riolo M."/>
            <person name="La Spada F."/>
            <person name="Cacciola S.O."/>
            <person name="Dionisio G."/>
        </authorList>
    </citation>
    <scope>NUCLEOTIDE SEQUENCE [LARGE SCALE GENOMIC DNA]</scope>
    <source>
        <strain evidence="1 2">VK10A</strain>
    </source>
</reference>
<dbReference type="Pfam" id="PF12796">
    <property type="entry name" value="Ank_2"/>
    <property type="match status" value="1"/>
</dbReference>
<dbReference type="Proteomes" id="UP001632037">
    <property type="component" value="Unassembled WGS sequence"/>
</dbReference>
<dbReference type="InterPro" id="IPR036770">
    <property type="entry name" value="Ankyrin_rpt-contain_sf"/>
</dbReference>
<comment type="caution">
    <text evidence="1">The sequence shown here is derived from an EMBL/GenBank/DDBJ whole genome shotgun (WGS) entry which is preliminary data.</text>
</comment>